<gene>
    <name evidence="2" type="ORF">g.11116</name>
</gene>
<sequence>MDINNLPLETFVEILKRTDGYSLGKCRRVCKQWKEIIDVTSLLWQEFCRKDFKHASTIAKRKVGDDVQWYHIYKNLTMWSTKTSDVDKELREFFKFNEEDTLHALETDYNLLPLRDNRGFVLYEITTLKYLPVAVPEKHCLKISHNTCASAILTKSGLYLQRSVENPAHTSEAFFQADNFILTKDALYFYKDRDVFKCLLTLEKIPLKLILRCDYDIKEMKVSDDIVYIFTRCGKIVTISNDKNLSVKPINIPVEWIQHIKHICALDDKNFICYSRRLFKIETDKYQHLYLDFPPISALFFYSDFVIIGTTTSEILLYRLFCQERNTKPSFEVLATLPDGKYAVHLDICERKTGPLIIIGTHLEIILLDLEFFPHETPGKISFPPNKLAMYKRMLKLRDRLKAKQ</sequence>
<name>A0A1E1WID9_PECGO</name>
<protein>
    <recommendedName>
        <fullName evidence="1">F-box domain-containing protein</fullName>
    </recommendedName>
</protein>
<evidence type="ECO:0000313" key="2">
    <source>
        <dbReference type="EMBL" id="JAT86783.1"/>
    </source>
</evidence>
<dbReference type="Gene3D" id="1.20.1280.50">
    <property type="match status" value="1"/>
</dbReference>
<feature type="domain" description="F-box" evidence="1">
    <location>
        <begin position="1"/>
        <end position="47"/>
    </location>
</feature>
<dbReference type="EMBL" id="GDQN01004271">
    <property type="protein sequence ID" value="JAT86783.1"/>
    <property type="molecule type" value="Transcribed_RNA"/>
</dbReference>
<dbReference type="PROSITE" id="PS50181">
    <property type="entry name" value="FBOX"/>
    <property type="match status" value="1"/>
</dbReference>
<accession>A0A1E1WID9</accession>
<evidence type="ECO:0000259" key="1">
    <source>
        <dbReference type="PROSITE" id="PS50181"/>
    </source>
</evidence>
<proteinExistence type="predicted"/>
<dbReference type="AlphaFoldDB" id="A0A1E1WID9"/>
<dbReference type="InterPro" id="IPR001810">
    <property type="entry name" value="F-box_dom"/>
</dbReference>
<dbReference type="InterPro" id="IPR036047">
    <property type="entry name" value="F-box-like_dom_sf"/>
</dbReference>
<dbReference type="SMART" id="SM00256">
    <property type="entry name" value="FBOX"/>
    <property type="match status" value="1"/>
</dbReference>
<organism evidence="2">
    <name type="scientific">Pectinophora gossypiella</name>
    <name type="common">Cotton pink bollworm</name>
    <name type="synonym">Depressaria gossypiella</name>
    <dbReference type="NCBI Taxonomy" id="13191"/>
    <lineage>
        <taxon>Eukaryota</taxon>
        <taxon>Metazoa</taxon>
        <taxon>Ecdysozoa</taxon>
        <taxon>Arthropoda</taxon>
        <taxon>Hexapoda</taxon>
        <taxon>Insecta</taxon>
        <taxon>Pterygota</taxon>
        <taxon>Neoptera</taxon>
        <taxon>Endopterygota</taxon>
        <taxon>Lepidoptera</taxon>
        <taxon>Glossata</taxon>
        <taxon>Ditrysia</taxon>
        <taxon>Gelechioidea</taxon>
        <taxon>Gelechiidae</taxon>
        <taxon>Apatetrinae</taxon>
        <taxon>Pectinophora</taxon>
    </lineage>
</organism>
<dbReference type="Pfam" id="PF12937">
    <property type="entry name" value="F-box-like"/>
    <property type="match status" value="1"/>
</dbReference>
<dbReference type="OrthoDB" id="2095648at2759"/>
<reference evidence="2" key="1">
    <citation type="submission" date="2015-09" db="EMBL/GenBank/DDBJ databases">
        <title>De novo assembly of Pectinophora gossypiella (Pink Bollworm) gut transcriptome.</title>
        <authorList>
            <person name="Tassone E.E."/>
        </authorList>
    </citation>
    <scope>NUCLEOTIDE SEQUENCE</scope>
</reference>
<dbReference type="SUPFAM" id="SSF81383">
    <property type="entry name" value="F-box domain"/>
    <property type="match status" value="1"/>
</dbReference>